<feature type="chain" id="PRO_5012223155" evidence="2">
    <location>
        <begin position="18"/>
        <end position="225"/>
    </location>
</feature>
<feature type="signal peptide" evidence="2">
    <location>
        <begin position="1"/>
        <end position="17"/>
    </location>
</feature>
<organism evidence="3 4">
    <name type="scientific">Tuber aestivum</name>
    <name type="common">summer truffle</name>
    <dbReference type="NCBI Taxonomy" id="59557"/>
    <lineage>
        <taxon>Eukaryota</taxon>
        <taxon>Fungi</taxon>
        <taxon>Dikarya</taxon>
        <taxon>Ascomycota</taxon>
        <taxon>Pezizomycotina</taxon>
        <taxon>Pezizomycetes</taxon>
        <taxon>Pezizales</taxon>
        <taxon>Tuberaceae</taxon>
        <taxon>Tuber</taxon>
    </lineage>
</organism>
<accession>A0A292PL83</accession>
<evidence type="ECO:0000256" key="1">
    <source>
        <dbReference type="SAM" id="MobiDB-lite"/>
    </source>
</evidence>
<keyword evidence="2" id="KW-0732">Signal</keyword>
<keyword evidence="4" id="KW-1185">Reference proteome</keyword>
<name>A0A292PL83_9PEZI</name>
<protein>
    <submittedName>
        <fullName evidence="3">Uncharacterized protein</fullName>
    </submittedName>
</protein>
<gene>
    <name evidence="3" type="ORF">GSTUAT00008665001</name>
</gene>
<evidence type="ECO:0000313" key="4">
    <source>
        <dbReference type="Proteomes" id="UP001412239"/>
    </source>
</evidence>
<sequence length="225" mass="25162">MQLLIFTFLLTFTLSLTLPLFPAIPSSSPSPYTVRYTHHLSVHKEANRMSIRNSETARHRWEIERIWRRLRARDHSSSPANYDTFTFRPGGQAAVVRNPFEKLSSDSFTAPIPTIAPRGFDNSKLNPSTVYIDQVYSSQAGQEKFYPRHAHDHFPISIPANSRITTDSREKSLSPQKPLQTGTKNSGPGEALGGGSRGQYEKGEKKRKLSGCGNYGSGRNLWIGA</sequence>
<evidence type="ECO:0000256" key="2">
    <source>
        <dbReference type="SAM" id="SignalP"/>
    </source>
</evidence>
<dbReference type="Proteomes" id="UP001412239">
    <property type="component" value="Unassembled WGS sequence"/>
</dbReference>
<reference evidence="3" key="1">
    <citation type="submission" date="2015-10" db="EMBL/GenBank/DDBJ databases">
        <authorList>
            <person name="Regsiter A."/>
            <person name="william w."/>
        </authorList>
    </citation>
    <scope>NUCLEOTIDE SEQUENCE</scope>
    <source>
        <strain evidence="3">Montdore</strain>
    </source>
</reference>
<feature type="region of interest" description="Disordered" evidence="1">
    <location>
        <begin position="152"/>
        <end position="225"/>
    </location>
</feature>
<feature type="compositionally biased region" description="Polar residues" evidence="1">
    <location>
        <begin position="173"/>
        <end position="186"/>
    </location>
</feature>
<evidence type="ECO:0000313" key="3">
    <source>
        <dbReference type="EMBL" id="CUS07250.1"/>
    </source>
</evidence>
<dbReference type="EMBL" id="LN891228">
    <property type="protein sequence ID" value="CUS07250.1"/>
    <property type="molecule type" value="Genomic_DNA"/>
</dbReference>
<proteinExistence type="predicted"/>
<dbReference type="AlphaFoldDB" id="A0A292PL83"/>